<feature type="signal peptide" evidence="1">
    <location>
        <begin position="1"/>
        <end position="21"/>
    </location>
</feature>
<proteinExistence type="predicted"/>
<keyword evidence="1" id="KW-0732">Signal</keyword>
<name>A0ABT6RFD8_9BACT</name>
<dbReference type="EMBL" id="JASBRG010000007">
    <property type="protein sequence ID" value="MDI3321238.1"/>
    <property type="molecule type" value="Genomic_DNA"/>
</dbReference>
<comment type="caution">
    <text evidence="2">The sequence shown here is derived from an EMBL/GenBank/DDBJ whole genome shotgun (WGS) entry which is preliminary data.</text>
</comment>
<dbReference type="Proteomes" id="UP001226434">
    <property type="component" value="Unassembled WGS sequence"/>
</dbReference>
<sequence>MKKFQYIVAFFALVVSMSACQKGNLENNPNVASSNSLVSPSLILNRTLFGVYQGGGVVDARANSVFEGPWDQTMRWNQYTVSNLSYYRGNNSYNWANTATAYDMLKYVSKMEAQAATQFGTANNVYGALGKFLRAYCFIWLTQRVGDIPMTQAGNENNLTPAYDLQHDVYKNSLALLDSANTMFGGLITSSNANTTIDGDIYALTVSQWQKVVNTYKLRVLISLSKRADDNADLNIKTQFATILGNPAKYPVMTGNTDNLAFKFNSSYNQYPRTPSEPYNLYENIGNTYLNTTTATKDPRTFVIATPAPAQLAGGKTVSDFTAYVGADISKAQSDLNVASNAGAYSFVNYKRYFASLTGPEPYIMMGYPEMCFNIAEAINRGWVTGADAATWYNNGINASLGFYGLADGQTLTIGDLAGKTLGTVTVKFSDFLTNPAVVYKGNNNDGLTQILNQKYVAMFENSGIEAFYNFRRTGLPVFAQNGPGINGSGVIPRRWQYPTDEKVYNEANCTSAIQKQFGGSDDLNKDMWLTK</sequence>
<keyword evidence="2" id="KW-0449">Lipoprotein</keyword>
<dbReference type="SUPFAM" id="SSF48452">
    <property type="entry name" value="TPR-like"/>
    <property type="match status" value="1"/>
</dbReference>
<dbReference type="InterPro" id="IPR041662">
    <property type="entry name" value="SusD-like_2"/>
</dbReference>
<keyword evidence="3" id="KW-1185">Reference proteome</keyword>
<gene>
    <name evidence="2" type="ORF">QJ048_15695</name>
</gene>
<dbReference type="PROSITE" id="PS51257">
    <property type="entry name" value="PROKAR_LIPOPROTEIN"/>
    <property type="match status" value="1"/>
</dbReference>
<dbReference type="Pfam" id="PF12771">
    <property type="entry name" value="SusD-like_2"/>
    <property type="match status" value="1"/>
</dbReference>
<reference evidence="2 3" key="1">
    <citation type="submission" date="2023-05" db="EMBL/GenBank/DDBJ databases">
        <title>Genome sequence of Pinibacter sp. MAH-24.</title>
        <authorList>
            <person name="Huq M.A."/>
        </authorList>
    </citation>
    <scope>NUCLEOTIDE SEQUENCE [LARGE SCALE GENOMIC DNA]</scope>
    <source>
        <strain evidence="2 3">MAH-24</strain>
    </source>
</reference>
<evidence type="ECO:0000313" key="2">
    <source>
        <dbReference type="EMBL" id="MDI3321238.1"/>
    </source>
</evidence>
<dbReference type="RefSeq" id="WP_282335348.1">
    <property type="nucleotide sequence ID" value="NZ_JASBRG010000007.1"/>
</dbReference>
<feature type="chain" id="PRO_5047413053" evidence="1">
    <location>
        <begin position="22"/>
        <end position="532"/>
    </location>
</feature>
<protein>
    <submittedName>
        <fullName evidence="2">SusD/RagB family nutrient-binding outer membrane lipoprotein</fullName>
    </submittedName>
</protein>
<dbReference type="InterPro" id="IPR011990">
    <property type="entry name" value="TPR-like_helical_dom_sf"/>
</dbReference>
<accession>A0ABT6RFD8</accession>
<evidence type="ECO:0000313" key="3">
    <source>
        <dbReference type="Proteomes" id="UP001226434"/>
    </source>
</evidence>
<organism evidence="2 3">
    <name type="scientific">Pinibacter soli</name>
    <dbReference type="NCBI Taxonomy" id="3044211"/>
    <lineage>
        <taxon>Bacteria</taxon>
        <taxon>Pseudomonadati</taxon>
        <taxon>Bacteroidota</taxon>
        <taxon>Chitinophagia</taxon>
        <taxon>Chitinophagales</taxon>
        <taxon>Chitinophagaceae</taxon>
        <taxon>Pinibacter</taxon>
    </lineage>
</organism>
<evidence type="ECO:0000256" key="1">
    <source>
        <dbReference type="SAM" id="SignalP"/>
    </source>
</evidence>
<dbReference type="Gene3D" id="1.25.40.390">
    <property type="match status" value="1"/>
</dbReference>